<sequence>MASQTADTRGGAARTPHRSRVLIIGAGFSGMGMAIQLLKAGRSDFVILEKADEVGGTWRENTYPGCACDVPSHMYSFSFEPNPGWSELWSGQEEIFAYLRGLADKYGLRAKTHFGRTVDGGYWDETENRWHVRTEEGDDYVAQYLVAGVGALHVPNVPDLPGMADFGGVAFHSARWDHGYDLAGKRVAVIGTGASAVQFVPEIVDAVADLQLYQRTPAWVVPRKNLTIGTRMRRVFGLVPPVRRAFRDGIYWVSEALAIGLNGHSNLMRPLERIAKKNIARSIADPALQRKLTPDYRIGCKRILGSSDYYPALAKPNVEIISEGIERVTGSGIVAGDGRVREADAIIFATGFHVTDGFDSVNLAGVGGRELVPHWNEHGIQTHLGITVAGYPNAFFLLGPNTALGHNSVVFMIEQQIRYVLAAMALVDRSGAEAIAVRPEVQDRFNEDIQAKLSKGVWTNGGCVSWYLDAKGVNRTIWPGFTWQYWLRTRRLDPSDFELVGTVAETAAAVVETTG</sequence>
<feature type="transmembrane region" description="Helical" evidence="8">
    <location>
        <begin position="21"/>
        <end position="38"/>
    </location>
</feature>
<dbReference type="Gene3D" id="3.50.50.60">
    <property type="entry name" value="FAD/NAD(P)-binding domain"/>
    <property type="match status" value="2"/>
</dbReference>
<evidence type="ECO:0000256" key="1">
    <source>
        <dbReference type="ARBA" id="ARBA00001974"/>
    </source>
</evidence>
<keyword evidence="8" id="KW-0472">Membrane</keyword>
<keyword evidence="7" id="KW-0503">Monooxygenase</keyword>
<dbReference type="PANTHER" id="PTHR42877">
    <property type="entry name" value="L-ORNITHINE N(5)-MONOOXYGENASE-RELATED"/>
    <property type="match status" value="1"/>
</dbReference>
<dbReference type="InterPro" id="IPR051209">
    <property type="entry name" value="FAD-bind_Monooxygenase_sf"/>
</dbReference>
<comment type="similarity">
    <text evidence="2">Belongs to the FAD-binding monooxygenase family.</text>
</comment>
<keyword evidence="6" id="KW-0560">Oxidoreductase</keyword>
<evidence type="ECO:0000256" key="5">
    <source>
        <dbReference type="ARBA" id="ARBA00022857"/>
    </source>
</evidence>
<dbReference type="GO" id="GO:0004497">
    <property type="term" value="F:monooxygenase activity"/>
    <property type="evidence" value="ECO:0007669"/>
    <property type="project" value="UniProtKB-KW"/>
</dbReference>
<dbReference type="AlphaFoldDB" id="A0A1H7IZW2"/>
<keyword evidence="8" id="KW-0812">Transmembrane</keyword>
<evidence type="ECO:0000256" key="8">
    <source>
        <dbReference type="SAM" id="Phobius"/>
    </source>
</evidence>
<dbReference type="InterPro" id="IPR036188">
    <property type="entry name" value="FAD/NAD-bd_sf"/>
</dbReference>
<name>A0A1H7IZW2_9NOCA</name>
<keyword evidence="10" id="KW-1185">Reference proteome</keyword>
<dbReference type="Pfam" id="PF13738">
    <property type="entry name" value="Pyr_redox_3"/>
    <property type="match status" value="1"/>
</dbReference>
<evidence type="ECO:0000256" key="3">
    <source>
        <dbReference type="ARBA" id="ARBA00022630"/>
    </source>
</evidence>
<dbReference type="Proteomes" id="UP000198677">
    <property type="component" value="Unassembled WGS sequence"/>
</dbReference>
<evidence type="ECO:0000256" key="2">
    <source>
        <dbReference type="ARBA" id="ARBA00010139"/>
    </source>
</evidence>
<keyword evidence="5" id="KW-0521">NADP</keyword>
<evidence type="ECO:0000313" key="10">
    <source>
        <dbReference type="Proteomes" id="UP000198677"/>
    </source>
</evidence>
<dbReference type="FunFam" id="3.50.50.60:FF:000214">
    <property type="entry name" value="PROBABLE MONOOXYGENASE"/>
    <property type="match status" value="1"/>
</dbReference>
<accession>A0A1H7IZW2</accession>
<dbReference type="RefSeq" id="WP_072750380.1">
    <property type="nucleotide sequence ID" value="NZ_FOAW01000003.1"/>
</dbReference>
<reference evidence="10" key="1">
    <citation type="submission" date="2016-10" db="EMBL/GenBank/DDBJ databases">
        <authorList>
            <person name="Varghese N."/>
            <person name="Submissions S."/>
        </authorList>
    </citation>
    <scope>NUCLEOTIDE SEQUENCE [LARGE SCALE GENOMIC DNA]</scope>
    <source>
        <strain evidence="10">DSM 44675</strain>
    </source>
</reference>
<comment type="cofactor">
    <cofactor evidence="1">
        <name>FAD</name>
        <dbReference type="ChEBI" id="CHEBI:57692"/>
    </cofactor>
</comment>
<evidence type="ECO:0000256" key="7">
    <source>
        <dbReference type="ARBA" id="ARBA00023033"/>
    </source>
</evidence>
<dbReference type="PANTHER" id="PTHR42877:SF4">
    <property type="entry name" value="FAD_NAD(P)-BINDING DOMAIN-CONTAINING PROTEIN-RELATED"/>
    <property type="match status" value="1"/>
</dbReference>
<organism evidence="9 10">
    <name type="scientific">Rhodococcus maanshanensis</name>
    <dbReference type="NCBI Taxonomy" id="183556"/>
    <lineage>
        <taxon>Bacteria</taxon>
        <taxon>Bacillati</taxon>
        <taxon>Actinomycetota</taxon>
        <taxon>Actinomycetes</taxon>
        <taxon>Mycobacteriales</taxon>
        <taxon>Nocardiaceae</taxon>
        <taxon>Rhodococcus</taxon>
    </lineage>
</organism>
<evidence type="ECO:0000256" key="6">
    <source>
        <dbReference type="ARBA" id="ARBA00023002"/>
    </source>
</evidence>
<gene>
    <name evidence="9" type="ORF">SAMN05444583_10348</name>
</gene>
<proteinExistence type="inferred from homology"/>
<dbReference type="EMBL" id="FOAW01000003">
    <property type="protein sequence ID" value="SEK68043.1"/>
    <property type="molecule type" value="Genomic_DNA"/>
</dbReference>
<protein>
    <submittedName>
        <fullName evidence="9">Predicted flavoprotein CzcO associated with the cation diffusion facilitator CzcD</fullName>
    </submittedName>
</protein>
<evidence type="ECO:0000256" key="4">
    <source>
        <dbReference type="ARBA" id="ARBA00022827"/>
    </source>
</evidence>
<dbReference type="SUPFAM" id="SSF51905">
    <property type="entry name" value="FAD/NAD(P)-binding domain"/>
    <property type="match status" value="1"/>
</dbReference>
<keyword evidence="4" id="KW-0274">FAD</keyword>
<evidence type="ECO:0000313" key="9">
    <source>
        <dbReference type="EMBL" id="SEK68043.1"/>
    </source>
</evidence>
<keyword evidence="3" id="KW-0285">Flavoprotein</keyword>
<dbReference type="OrthoDB" id="5168853at2"/>
<keyword evidence="8" id="KW-1133">Transmembrane helix</keyword>